<dbReference type="Pfam" id="PF03864">
    <property type="entry name" value="Phage_cap_E"/>
    <property type="match status" value="1"/>
</dbReference>
<proteinExistence type="predicted"/>
<dbReference type="InterPro" id="IPR005564">
    <property type="entry name" value="Major_capsid_GpE"/>
</dbReference>
<organism evidence="3 4">
    <name type="scientific">Gordonia phage Apricot</name>
    <dbReference type="NCBI Taxonomy" id="2250319"/>
    <lineage>
        <taxon>Viruses</taxon>
        <taxon>Duplodnaviria</taxon>
        <taxon>Heunggongvirae</taxon>
        <taxon>Uroviricota</taxon>
        <taxon>Caudoviricetes</taxon>
        <taxon>Apricotvirus</taxon>
        <taxon>Apricotvirus apricot</taxon>
    </lineage>
</organism>
<keyword evidence="1" id="KW-0167">Capsid protein</keyword>
<keyword evidence="1" id="KW-0946">Virion</keyword>
<dbReference type="RefSeq" id="YP_009806855.1">
    <property type="nucleotide sequence ID" value="NC_048018.1"/>
</dbReference>
<protein>
    <submittedName>
        <fullName evidence="3">Major capsid protein</fullName>
    </submittedName>
</protein>
<dbReference type="GeneID" id="54997729"/>
<accession>A0A345L115</accession>
<keyword evidence="2" id="KW-1035">Host cytoplasm</keyword>
<dbReference type="GO" id="GO:0019028">
    <property type="term" value="C:viral capsid"/>
    <property type="evidence" value="ECO:0007669"/>
    <property type="project" value="UniProtKB-KW"/>
</dbReference>
<keyword evidence="4" id="KW-1185">Reference proteome</keyword>
<name>A0A345L115_9CAUD</name>
<gene>
    <name evidence="3" type="primary">7</name>
    <name evidence="3" type="ORF">SEA_APRICOT_7</name>
</gene>
<dbReference type="InterPro" id="IPR053738">
    <property type="entry name" value="Lambda_capsid_assembly"/>
</dbReference>
<evidence type="ECO:0000313" key="3">
    <source>
        <dbReference type="EMBL" id="AXH48967.1"/>
    </source>
</evidence>
<reference evidence="4" key="1">
    <citation type="submission" date="2018-06" db="EMBL/GenBank/DDBJ databases">
        <authorList>
            <person name="Zhirakovskaya E."/>
        </authorList>
    </citation>
    <scope>NUCLEOTIDE SEQUENCE [LARGE SCALE GENOMIC DNA]</scope>
</reference>
<evidence type="ECO:0000313" key="4">
    <source>
        <dbReference type="Proteomes" id="UP000258434"/>
    </source>
</evidence>
<sequence>MATLYTETITPQELTGFARAAQEDVEASQGTLARWLPNTAVNDVVVRTVVGKSGQGSLAQYRSFDAETPIGAGGTAERKIFELLPLGLKERIGEYDQIRARGGDGAAIALGGIEAATIRTVRAISDRLEVGRGQALETGALSISENGLVQTPSFGRPGGNTVTAAVLWDASSGTKILEDLLSWVVAYEDANDGVSPGALVLSRKILNVMLRDAGIRALVATAAGTPQIVSVDVLNSALSAHGLPPIYVYDRKVKGTRVTSDKKVFLLPDAVDPNTGSNILGATFYGPTLEALEPEYGIGASEQPGIAVGAYKTKDPIGLWVHSNAIALPVLVNPVASMVATVLS</sequence>
<evidence type="ECO:0000256" key="2">
    <source>
        <dbReference type="ARBA" id="ARBA00023200"/>
    </source>
</evidence>
<dbReference type="EMBL" id="MH536812">
    <property type="protein sequence ID" value="AXH48967.1"/>
    <property type="molecule type" value="Genomic_DNA"/>
</dbReference>
<dbReference type="Proteomes" id="UP000258434">
    <property type="component" value="Segment"/>
</dbReference>
<dbReference type="KEGG" id="vg:54997729"/>
<dbReference type="Gene3D" id="3.90.1690.10">
    <property type="entry name" value="phage-related protein like domain"/>
    <property type="match status" value="1"/>
</dbReference>
<evidence type="ECO:0000256" key="1">
    <source>
        <dbReference type="ARBA" id="ARBA00022561"/>
    </source>
</evidence>